<organism evidence="2 3">
    <name type="scientific">Streptosporangium saharense</name>
    <dbReference type="NCBI Taxonomy" id="1706840"/>
    <lineage>
        <taxon>Bacteria</taxon>
        <taxon>Bacillati</taxon>
        <taxon>Actinomycetota</taxon>
        <taxon>Actinomycetes</taxon>
        <taxon>Streptosporangiales</taxon>
        <taxon>Streptosporangiaceae</taxon>
        <taxon>Streptosporangium</taxon>
    </lineage>
</organism>
<dbReference type="AlphaFoldDB" id="A0A7W7QRN7"/>
<dbReference type="Pfam" id="PF25547">
    <property type="entry name" value="WXG100_2"/>
    <property type="match status" value="1"/>
</dbReference>
<comment type="caution">
    <text evidence="2">The sequence shown here is derived from an EMBL/GenBank/DDBJ whole genome shotgun (WGS) entry which is preliminary data.</text>
</comment>
<name>A0A7W7QRN7_9ACTN</name>
<accession>A0A7W7QRN7</accession>
<dbReference type="InterPro" id="IPR057746">
    <property type="entry name" value="CpnT-like_N"/>
</dbReference>
<dbReference type="Proteomes" id="UP000552644">
    <property type="component" value="Unassembled WGS sequence"/>
</dbReference>
<reference evidence="2 3" key="1">
    <citation type="submission" date="2020-08" db="EMBL/GenBank/DDBJ databases">
        <title>Genomic Encyclopedia of Type Strains, Phase III (KMG-III): the genomes of soil and plant-associated and newly described type strains.</title>
        <authorList>
            <person name="Whitman W."/>
        </authorList>
    </citation>
    <scope>NUCLEOTIDE SEQUENCE [LARGE SCALE GENOMIC DNA]</scope>
    <source>
        <strain evidence="2 3">CECT 8840</strain>
    </source>
</reference>
<sequence>MALQLPEELAGLLYELGYLWPQIDEDQLHTLAGAWTAFGSDLAVLVERADALARQVVQHNDGPAVAGFTEEWTHEDAPHTVAVDGATGAQVLAACLAVCSALVVALKIVVAVQLAVLLTQIVRALATAPLTYNRSLLKIPAYKKAADRLLNLAFSQTAGVILA</sequence>
<feature type="domain" description="Outer membrane channel protein CpnT-like N-terminal" evidence="1">
    <location>
        <begin position="11"/>
        <end position="132"/>
    </location>
</feature>
<evidence type="ECO:0000313" key="2">
    <source>
        <dbReference type="EMBL" id="MBB4918453.1"/>
    </source>
</evidence>
<gene>
    <name evidence="2" type="ORF">FHS44_005580</name>
</gene>
<dbReference type="EMBL" id="JACHJP010000006">
    <property type="protein sequence ID" value="MBB4918453.1"/>
    <property type="molecule type" value="Genomic_DNA"/>
</dbReference>
<evidence type="ECO:0000259" key="1">
    <source>
        <dbReference type="Pfam" id="PF25547"/>
    </source>
</evidence>
<dbReference type="RefSeq" id="WP_184719707.1">
    <property type="nucleotide sequence ID" value="NZ_JACHJP010000006.1"/>
</dbReference>
<keyword evidence="3" id="KW-1185">Reference proteome</keyword>
<evidence type="ECO:0000313" key="3">
    <source>
        <dbReference type="Proteomes" id="UP000552644"/>
    </source>
</evidence>
<proteinExistence type="predicted"/>
<protein>
    <recommendedName>
        <fullName evidence="1">Outer membrane channel protein CpnT-like N-terminal domain-containing protein</fullName>
    </recommendedName>
</protein>